<dbReference type="PANTHER" id="PTHR30629:SF2">
    <property type="entry name" value="PROPHAGE INTEGRASE INTS-RELATED"/>
    <property type="match status" value="1"/>
</dbReference>
<proteinExistence type="inferred from homology"/>
<dbReference type="CDD" id="cd00796">
    <property type="entry name" value="INT_Rci_Hp1_C"/>
    <property type="match status" value="1"/>
</dbReference>
<feature type="domain" description="Tyr recombinase" evidence="5">
    <location>
        <begin position="212"/>
        <end position="386"/>
    </location>
</feature>
<keyword evidence="7" id="KW-1185">Reference proteome</keyword>
<dbReference type="InterPro" id="IPR010998">
    <property type="entry name" value="Integrase_recombinase_N"/>
</dbReference>
<dbReference type="PANTHER" id="PTHR30629">
    <property type="entry name" value="PROPHAGE INTEGRASE"/>
    <property type="match status" value="1"/>
</dbReference>
<evidence type="ECO:0000256" key="4">
    <source>
        <dbReference type="ARBA" id="ARBA00023172"/>
    </source>
</evidence>
<protein>
    <submittedName>
        <fullName evidence="6">Recombinase XerD</fullName>
    </submittedName>
</protein>
<name>A0A0M8MHX1_9FLAO</name>
<dbReference type="Gene3D" id="1.10.443.10">
    <property type="entry name" value="Intergrase catalytic core"/>
    <property type="match status" value="1"/>
</dbReference>
<dbReference type="InterPro" id="IPR004107">
    <property type="entry name" value="Integrase_SAM-like_N"/>
</dbReference>
<evidence type="ECO:0000313" key="7">
    <source>
        <dbReference type="Proteomes" id="UP000037755"/>
    </source>
</evidence>
<dbReference type="EMBL" id="LIYD01000005">
    <property type="protein sequence ID" value="KOS06127.1"/>
    <property type="molecule type" value="Genomic_DNA"/>
</dbReference>
<keyword evidence="2" id="KW-0229">DNA integration</keyword>
<dbReference type="InterPro" id="IPR013762">
    <property type="entry name" value="Integrase-like_cat_sf"/>
</dbReference>
<keyword evidence="3" id="KW-0238">DNA-binding</keyword>
<organism evidence="6 7">
    <name type="scientific">Flavobacterium akiainvivens</name>
    <dbReference type="NCBI Taxonomy" id="1202724"/>
    <lineage>
        <taxon>Bacteria</taxon>
        <taxon>Pseudomonadati</taxon>
        <taxon>Bacteroidota</taxon>
        <taxon>Flavobacteriia</taxon>
        <taxon>Flavobacteriales</taxon>
        <taxon>Flavobacteriaceae</taxon>
        <taxon>Flavobacterium</taxon>
    </lineage>
</organism>
<dbReference type="GO" id="GO:0006310">
    <property type="term" value="P:DNA recombination"/>
    <property type="evidence" value="ECO:0007669"/>
    <property type="project" value="UniProtKB-KW"/>
</dbReference>
<evidence type="ECO:0000259" key="5">
    <source>
        <dbReference type="PROSITE" id="PS51898"/>
    </source>
</evidence>
<dbReference type="SUPFAM" id="SSF56349">
    <property type="entry name" value="DNA breaking-rejoining enzymes"/>
    <property type="match status" value="1"/>
</dbReference>
<keyword evidence="4" id="KW-0233">DNA recombination</keyword>
<sequence length="401" mass="45499">MSKKLNFTKAALESIELPKKGQRLVLIDTKIGGLHCRVTDKGVKTFSVFRRMNGRPERVTIGKFPTVSVDVARAMAIKISNALVEGQSPADARRAHKAELTFDDLFHKYLEKHSKIKKRTAYQDESNYKAYLKDQVGKYKLSQIQQKDIADIHADICCQVKRTTAENEVLYKSASTANRILALASSIFSWGVNNGFCKFNPARGIKKSPERSRDRFLQADELPRFFSSLAQEENETLRDFFMMCLLTGARRSNVMAMEWNQISLERKEWRIPRTKNNEPQTIPLGEEAIEILKSRKVVNESTSPFVFPGTGKSGYLVEPKKGWQRILKRAGIEDLRIHDLRRTLGSWQAKTGASLLIVGKSLGHKSPQATAIYSRLDLDPVRKSMETATKAMYQASKEQQQ</sequence>
<dbReference type="Gene3D" id="1.10.150.130">
    <property type="match status" value="1"/>
</dbReference>
<dbReference type="InterPro" id="IPR011010">
    <property type="entry name" value="DNA_brk_join_enz"/>
</dbReference>
<evidence type="ECO:0000256" key="2">
    <source>
        <dbReference type="ARBA" id="ARBA00022908"/>
    </source>
</evidence>
<dbReference type="InterPro" id="IPR002104">
    <property type="entry name" value="Integrase_catalytic"/>
</dbReference>
<accession>A0A0M8MHX1</accession>
<dbReference type="Pfam" id="PF13356">
    <property type="entry name" value="Arm-DNA-bind_3"/>
    <property type="match status" value="1"/>
</dbReference>
<dbReference type="AlphaFoldDB" id="A0A0M8MHX1"/>
<gene>
    <name evidence="6" type="ORF">AM493_08850</name>
</gene>
<dbReference type="PATRIC" id="fig|1202724.3.peg.1838"/>
<dbReference type="PROSITE" id="PS51898">
    <property type="entry name" value="TYR_RECOMBINASE"/>
    <property type="match status" value="1"/>
</dbReference>
<dbReference type="GO" id="GO:0015074">
    <property type="term" value="P:DNA integration"/>
    <property type="evidence" value="ECO:0007669"/>
    <property type="project" value="UniProtKB-KW"/>
</dbReference>
<evidence type="ECO:0000256" key="1">
    <source>
        <dbReference type="ARBA" id="ARBA00008857"/>
    </source>
</evidence>
<dbReference type="OrthoDB" id="9795573at2"/>
<dbReference type="RefSeq" id="WP_054407623.1">
    <property type="nucleotide sequence ID" value="NZ_FOYA01000014.1"/>
</dbReference>
<evidence type="ECO:0000256" key="3">
    <source>
        <dbReference type="ARBA" id="ARBA00023125"/>
    </source>
</evidence>
<dbReference type="Proteomes" id="UP000037755">
    <property type="component" value="Unassembled WGS sequence"/>
</dbReference>
<comment type="caution">
    <text evidence="6">The sequence shown here is derived from an EMBL/GenBank/DDBJ whole genome shotgun (WGS) entry which is preliminary data.</text>
</comment>
<evidence type="ECO:0000313" key="6">
    <source>
        <dbReference type="EMBL" id="KOS06127.1"/>
    </source>
</evidence>
<dbReference type="GO" id="GO:0003677">
    <property type="term" value="F:DNA binding"/>
    <property type="evidence" value="ECO:0007669"/>
    <property type="project" value="UniProtKB-KW"/>
</dbReference>
<dbReference type="Gene3D" id="3.30.160.390">
    <property type="entry name" value="Integrase, DNA-binding domain"/>
    <property type="match status" value="1"/>
</dbReference>
<dbReference type="STRING" id="1202724.AM493_08850"/>
<reference evidence="6 7" key="1">
    <citation type="submission" date="2015-08" db="EMBL/GenBank/DDBJ databases">
        <title>Whole genome sequence of Flavobacterium akiainvivens IK-1T, from decaying Wikstroemia oahuensis, an endemic Hawaiian shrub.</title>
        <authorList>
            <person name="Wan X."/>
            <person name="Hou S."/>
            <person name="Saito J."/>
            <person name="Donachie S."/>
        </authorList>
    </citation>
    <scope>NUCLEOTIDE SEQUENCE [LARGE SCALE GENOMIC DNA]</scope>
    <source>
        <strain evidence="6 7">IK-1</strain>
    </source>
</reference>
<comment type="similarity">
    <text evidence="1">Belongs to the 'phage' integrase family.</text>
</comment>
<dbReference type="Pfam" id="PF00589">
    <property type="entry name" value="Phage_integrase"/>
    <property type="match status" value="1"/>
</dbReference>
<dbReference type="InterPro" id="IPR025166">
    <property type="entry name" value="Integrase_DNA_bind_dom"/>
</dbReference>
<dbReference type="InterPro" id="IPR038488">
    <property type="entry name" value="Integrase_DNA-bd_sf"/>
</dbReference>
<dbReference type="InterPro" id="IPR050808">
    <property type="entry name" value="Phage_Integrase"/>
</dbReference>
<dbReference type="Pfam" id="PF14659">
    <property type="entry name" value="Phage_int_SAM_3"/>
    <property type="match status" value="1"/>
</dbReference>